<keyword evidence="3" id="KW-0732">Signal</keyword>
<dbReference type="EMBL" id="AZHW01001290">
    <property type="protein sequence ID" value="ETW93184.1"/>
    <property type="molecule type" value="Genomic_DNA"/>
</dbReference>
<evidence type="ECO:0000313" key="5">
    <source>
        <dbReference type="EMBL" id="ETW93184.1"/>
    </source>
</evidence>
<evidence type="ECO:0000313" key="6">
    <source>
        <dbReference type="Proteomes" id="UP000019141"/>
    </source>
</evidence>
<evidence type="ECO:0000256" key="2">
    <source>
        <dbReference type="ARBA" id="ARBA00022448"/>
    </source>
</evidence>
<dbReference type="Proteomes" id="UP000019141">
    <property type="component" value="Unassembled WGS sequence"/>
</dbReference>
<dbReference type="Gene3D" id="3.40.190.10">
    <property type="entry name" value="Periplasmic binding protein-like II"/>
    <property type="match status" value="1"/>
</dbReference>
<evidence type="ECO:0000256" key="1">
    <source>
        <dbReference type="ARBA" id="ARBA00005695"/>
    </source>
</evidence>
<dbReference type="HOGENOM" id="CLU_1075589_0_0_7"/>
<sequence length="258" mass="29411">YSEVPLGVIHQLHMNTKKEPFNHPDIRRAVHLAIDRHVIIEKAMDGLGIPCAILDPDLFGDYALPMEEVLQMPGCRRDKTEDLAEAKRLVAKHYPDGVDIVLSVRSLPTYLDHAPLVMPQLKKIGIRAKMKTWESAAGFAAWARGDFTVIGSQATAMTFMDPSAPFTLIFTTESPRNYGRLPLPQLDELYEKSLRELDEQKRIAIFHEYQRRILRGDTPAVTYGWSRTAMFVAKKIKDWTRGPTVYDNTSFTNVWLDQ</sequence>
<accession>W4L5M3</accession>
<evidence type="ECO:0000259" key="4">
    <source>
        <dbReference type="Pfam" id="PF00496"/>
    </source>
</evidence>
<dbReference type="PANTHER" id="PTHR30290">
    <property type="entry name" value="PERIPLASMIC BINDING COMPONENT OF ABC TRANSPORTER"/>
    <property type="match status" value="1"/>
</dbReference>
<organism evidence="5 6">
    <name type="scientific">Entotheonella factor</name>
    <dbReference type="NCBI Taxonomy" id="1429438"/>
    <lineage>
        <taxon>Bacteria</taxon>
        <taxon>Pseudomonadati</taxon>
        <taxon>Nitrospinota/Tectimicrobiota group</taxon>
        <taxon>Candidatus Tectimicrobiota</taxon>
        <taxon>Candidatus Entotheonellia</taxon>
        <taxon>Candidatus Entotheonellales</taxon>
        <taxon>Candidatus Entotheonellaceae</taxon>
        <taxon>Candidatus Entotheonella</taxon>
    </lineage>
</organism>
<proteinExistence type="inferred from homology"/>
<feature type="domain" description="Solute-binding protein family 5" evidence="4">
    <location>
        <begin position="5"/>
        <end position="172"/>
    </location>
</feature>
<keyword evidence="2" id="KW-0813">Transport</keyword>
<dbReference type="GO" id="GO:1904680">
    <property type="term" value="F:peptide transmembrane transporter activity"/>
    <property type="evidence" value="ECO:0007669"/>
    <property type="project" value="TreeGrafter"/>
</dbReference>
<dbReference type="InterPro" id="IPR000914">
    <property type="entry name" value="SBP_5_dom"/>
</dbReference>
<comment type="caution">
    <text evidence="5">The sequence shown here is derived from an EMBL/GenBank/DDBJ whole genome shotgun (WGS) entry which is preliminary data.</text>
</comment>
<dbReference type="AlphaFoldDB" id="W4L5M3"/>
<dbReference type="SUPFAM" id="SSF53850">
    <property type="entry name" value="Periplasmic binding protein-like II"/>
    <property type="match status" value="1"/>
</dbReference>
<name>W4L5M3_ENTF1</name>
<dbReference type="Pfam" id="PF00496">
    <property type="entry name" value="SBP_bac_5"/>
    <property type="match status" value="1"/>
</dbReference>
<dbReference type="InterPro" id="IPR039424">
    <property type="entry name" value="SBP_5"/>
</dbReference>
<evidence type="ECO:0000256" key="3">
    <source>
        <dbReference type="ARBA" id="ARBA00022729"/>
    </source>
</evidence>
<keyword evidence="6" id="KW-1185">Reference proteome</keyword>
<dbReference type="PANTHER" id="PTHR30290:SF9">
    <property type="entry name" value="OLIGOPEPTIDE-BINDING PROTEIN APPA"/>
    <property type="match status" value="1"/>
</dbReference>
<protein>
    <recommendedName>
        <fullName evidence="4">Solute-binding protein family 5 domain-containing protein</fullName>
    </recommendedName>
</protein>
<dbReference type="GO" id="GO:0015833">
    <property type="term" value="P:peptide transport"/>
    <property type="evidence" value="ECO:0007669"/>
    <property type="project" value="TreeGrafter"/>
</dbReference>
<reference evidence="5 6" key="1">
    <citation type="journal article" date="2014" name="Nature">
        <title>An environmental bacterial taxon with a large and distinct metabolic repertoire.</title>
        <authorList>
            <person name="Wilson M.C."/>
            <person name="Mori T."/>
            <person name="Ruckert C."/>
            <person name="Uria A.R."/>
            <person name="Helf M.J."/>
            <person name="Takada K."/>
            <person name="Gernert C."/>
            <person name="Steffens U.A."/>
            <person name="Heycke N."/>
            <person name="Schmitt S."/>
            <person name="Rinke C."/>
            <person name="Helfrich E.J."/>
            <person name="Brachmann A.O."/>
            <person name="Gurgui C."/>
            <person name="Wakimoto T."/>
            <person name="Kracht M."/>
            <person name="Crusemann M."/>
            <person name="Hentschel U."/>
            <person name="Abe I."/>
            <person name="Matsunaga S."/>
            <person name="Kalinowski J."/>
            <person name="Takeyama H."/>
            <person name="Piel J."/>
        </authorList>
    </citation>
    <scope>NUCLEOTIDE SEQUENCE [LARGE SCALE GENOMIC DNA]</scope>
    <source>
        <strain evidence="6">TSY1</strain>
    </source>
</reference>
<feature type="non-terminal residue" evidence="5">
    <location>
        <position position="1"/>
    </location>
</feature>
<comment type="similarity">
    <text evidence="1">Belongs to the bacterial solute-binding protein 5 family.</text>
</comment>
<dbReference type="Gene3D" id="3.10.105.10">
    <property type="entry name" value="Dipeptide-binding Protein, Domain 3"/>
    <property type="match status" value="1"/>
</dbReference>
<gene>
    <name evidence="5" type="ORF">ETSY1_40335</name>
</gene>